<proteinExistence type="predicted"/>
<comment type="caution">
    <text evidence="1">The sequence shown here is derived from an EMBL/GenBank/DDBJ whole genome shotgun (WGS) entry which is preliminary data.</text>
</comment>
<dbReference type="RefSeq" id="WP_272458736.1">
    <property type="nucleotide sequence ID" value="NZ_JAGTJJ010000011.1"/>
</dbReference>
<reference evidence="1 2" key="1">
    <citation type="submission" date="2021-04" db="EMBL/GenBank/DDBJ databases">
        <title>Genome analysis of Polyangium sp.</title>
        <authorList>
            <person name="Li Y."/>
            <person name="Wang J."/>
        </authorList>
    </citation>
    <scope>NUCLEOTIDE SEQUENCE [LARGE SCALE GENOMIC DNA]</scope>
    <source>
        <strain evidence="1 2">SDU14</strain>
    </source>
</reference>
<gene>
    <name evidence="1" type="ORF">KEG57_21355</name>
</gene>
<dbReference type="AlphaFoldDB" id="A0A9X4ASF7"/>
<dbReference type="EMBL" id="JAGTJJ010000011">
    <property type="protein sequence ID" value="MDC3983074.1"/>
    <property type="molecule type" value="Genomic_DNA"/>
</dbReference>
<dbReference type="Proteomes" id="UP001151081">
    <property type="component" value="Unassembled WGS sequence"/>
</dbReference>
<keyword evidence="2" id="KW-1185">Reference proteome</keyword>
<name>A0A9X4ASF7_9BACT</name>
<sequence>MKCSQKPAILLAASVGIVVALGGRVVTGEPIEENPDASESARAPAADACAHPRPIFGRVVAVCGDQMITYVGDEKLTILGVPTTTSRFELAYCSTGGGRKPLYLETNSEGFTLSYAGTGERDSYTVDHTWGAFRMVGVDYDGNPVNVPCVPSQNPGANAPLMYR</sequence>
<evidence type="ECO:0000313" key="1">
    <source>
        <dbReference type="EMBL" id="MDC3983074.1"/>
    </source>
</evidence>
<evidence type="ECO:0000313" key="2">
    <source>
        <dbReference type="Proteomes" id="UP001151081"/>
    </source>
</evidence>
<organism evidence="1 2">
    <name type="scientific">Polyangium jinanense</name>
    <dbReference type="NCBI Taxonomy" id="2829994"/>
    <lineage>
        <taxon>Bacteria</taxon>
        <taxon>Pseudomonadati</taxon>
        <taxon>Myxococcota</taxon>
        <taxon>Polyangia</taxon>
        <taxon>Polyangiales</taxon>
        <taxon>Polyangiaceae</taxon>
        <taxon>Polyangium</taxon>
    </lineage>
</organism>
<accession>A0A9X4ASF7</accession>
<protein>
    <submittedName>
        <fullName evidence="1">Uncharacterized protein</fullName>
    </submittedName>
</protein>